<dbReference type="Gene3D" id="3.30.2010.10">
    <property type="entry name" value="Metalloproteases ('zincins'), catalytic domain"/>
    <property type="match status" value="1"/>
</dbReference>
<dbReference type="PANTHER" id="PTHR22726:SF1">
    <property type="entry name" value="METALLOENDOPEPTIDASE OMA1, MITOCHONDRIAL"/>
    <property type="match status" value="1"/>
</dbReference>
<evidence type="ECO:0000256" key="7">
    <source>
        <dbReference type="SAM" id="Phobius"/>
    </source>
</evidence>
<evidence type="ECO:0000313" key="10">
    <source>
        <dbReference type="EMBL" id="MCM5679162.1"/>
    </source>
</evidence>
<feature type="domain" description="Peptidase M48" evidence="8">
    <location>
        <begin position="182"/>
        <end position="343"/>
    </location>
</feature>
<dbReference type="PANTHER" id="PTHR22726">
    <property type="entry name" value="METALLOENDOPEPTIDASE OMA1"/>
    <property type="match status" value="1"/>
</dbReference>
<evidence type="ECO:0000256" key="6">
    <source>
        <dbReference type="RuleBase" id="RU003983"/>
    </source>
</evidence>
<evidence type="ECO:0000256" key="5">
    <source>
        <dbReference type="ARBA" id="ARBA00023049"/>
    </source>
</evidence>
<keyword evidence="4 6" id="KW-0862">Zinc</keyword>
<dbReference type="InterPro" id="IPR051156">
    <property type="entry name" value="Mito/Outer_Membr_Metalloprot"/>
</dbReference>
<proteinExistence type="inferred from homology"/>
<keyword evidence="5 6" id="KW-0482">Metalloprotease</keyword>
<dbReference type="InterPro" id="IPR055518">
    <property type="entry name" value="DUF7092"/>
</dbReference>
<keyword evidence="7" id="KW-1133">Transmembrane helix</keyword>
<gene>
    <name evidence="10" type="ORF">M8A51_06415</name>
</gene>
<dbReference type="Pfam" id="PF01435">
    <property type="entry name" value="Peptidase_M48"/>
    <property type="match status" value="1"/>
</dbReference>
<dbReference type="Pfam" id="PF23368">
    <property type="entry name" value="DUF7092"/>
    <property type="match status" value="1"/>
</dbReference>
<dbReference type="InterPro" id="IPR001915">
    <property type="entry name" value="Peptidase_M48"/>
</dbReference>
<evidence type="ECO:0000259" key="8">
    <source>
        <dbReference type="Pfam" id="PF01435"/>
    </source>
</evidence>
<keyword evidence="3 6" id="KW-0378">Hydrolase</keyword>
<comment type="similarity">
    <text evidence="6">Belongs to the peptidase M48 family.</text>
</comment>
<evidence type="ECO:0000259" key="9">
    <source>
        <dbReference type="Pfam" id="PF23368"/>
    </source>
</evidence>
<keyword evidence="7" id="KW-0472">Membrane</keyword>
<keyword evidence="11" id="KW-1185">Reference proteome</keyword>
<dbReference type="Proteomes" id="UP001165541">
    <property type="component" value="Unassembled WGS sequence"/>
</dbReference>
<organism evidence="10 11">
    <name type="scientific">Caldimonas mangrovi</name>
    <dbReference type="NCBI Taxonomy" id="2944811"/>
    <lineage>
        <taxon>Bacteria</taxon>
        <taxon>Pseudomonadati</taxon>
        <taxon>Pseudomonadota</taxon>
        <taxon>Betaproteobacteria</taxon>
        <taxon>Burkholderiales</taxon>
        <taxon>Sphaerotilaceae</taxon>
        <taxon>Caldimonas</taxon>
    </lineage>
</organism>
<reference evidence="10" key="1">
    <citation type="submission" date="2022-05" db="EMBL/GenBank/DDBJ databases">
        <title>Schlegelella sp. nov., isolated from mangrove soil.</title>
        <authorList>
            <person name="Liu Y."/>
            <person name="Ge X."/>
            <person name="Liu W."/>
        </authorList>
    </citation>
    <scope>NUCLEOTIDE SEQUENCE</scope>
    <source>
        <strain evidence="10">S2-27</strain>
    </source>
</reference>
<sequence>MNASDRSAPTLALDYFDGRRARALRVQACIGDGMLHLRGDGVERSVPLRDVQWPERTRHGKRIAHLDDGASLHAPDAAAWDAWVQAAGQHDGLVSQVQQSWRWVFASVVLLLGLVALGYQWGLPWAARGVVSFVPHVVDETIGASAYASIGSHLLQPSALPQADQQRYRQAFQQAVQRAYPDGGAPDWQLHFHQSRIGPNAFALPGGTMVMTDELVKLVDGDADAIVGVLAHELGHVERRHGMRALVQATLLGAVASVAFGDFSGWLATAPVVLGQAAYSRHAEREADRDAIRLMKAAGISPLAMVRFFDKMAEKTGDREPSALGIAFASHPPDAERVAMFREAAATP</sequence>
<comment type="cofactor">
    <cofactor evidence="6">
        <name>Zn(2+)</name>
        <dbReference type="ChEBI" id="CHEBI:29105"/>
    </cofactor>
    <text evidence="6">Binds 1 zinc ion per subunit.</text>
</comment>
<feature type="transmembrane region" description="Helical" evidence="7">
    <location>
        <begin position="103"/>
        <end position="122"/>
    </location>
</feature>
<keyword evidence="1 6" id="KW-0645">Protease</keyword>
<dbReference type="RefSeq" id="WP_251777364.1">
    <property type="nucleotide sequence ID" value="NZ_JAMKFE010000003.1"/>
</dbReference>
<keyword evidence="2" id="KW-0479">Metal-binding</keyword>
<protein>
    <submittedName>
        <fullName evidence="10">M48 family metallopeptidase</fullName>
    </submittedName>
</protein>
<name>A0ABT0YKA1_9BURK</name>
<dbReference type="EMBL" id="JAMKFE010000003">
    <property type="protein sequence ID" value="MCM5679162.1"/>
    <property type="molecule type" value="Genomic_DNA"/>
</dbReference>
<keyword evidence="7" id="KW-0812">Transmembrane</keyword>
<dbReference type="CDD" id="cd07332">
    <property type="entry name" value="M48C_Oma1_like"/>
    <property type="match status" value="1"/>
</dbReference>
<evidence type="ECO:0000313" key="11">
    <source>
        <dbReference type="Proteomes" id="UP001165541"/>
    </source>
</evidence>
<comment type="caution">
    <text evidence="10">The sequence shown here is derived from an EMBL/GenBank/DDBJ whole genome shotgun (WGS) entry which is preliminary data.</text>
</comment>
<evidence type="ECO:0000256" key="4">
    <source>
        <dbReference type="ARBA" id="ARBA00022833"/>
    </source>
</evidence>
<evidence type="ECO:0000256" key="3">
    <source>
        <dbReference type="ARBA" id="ARBA00022801"/>
    </source>
</evidence>
<feature type="domain" description="DUF7092" evidence="9">
    <location>
        <begin position="11"/>
        <end position="86"/>
    </location>
</feature>
<evidence type="ECO:0000256" key="1">
    <source>
        <dbReference type="ARBA" id="ARBA00022670"/>
    </source>
</evidence>
<accession>A0ABT0YKA1</accession>
<evidence type="ECO:0000256" key="2">
    <source>
        <dbReference type="ARBA" id="ARBA00022723"/>
    </source>
</evidence>